<evidence type="ECO:0000259" key="1">
    <source>
        <dbReference type="Pfam" id="PF01206"/>
    </source>
</evidence>
<dbReference type="AlphaFoldDB" id="A0A1G7PCL7"/>
<dbReference type="Pfam" id="PF02635">
    <property type="entry name" value="DsrE"/>
    <property type="match status" value="1"/>
</dbReference>
<sequence>METADFRGLACPLPVVRCRDLLRAGARELRILVDNEPAVDNVRRFLHGQGFDVRVSQEGPACWSLEARAGAKAAPAADAAPCPAPQGQDGQRTLVLITTPTLGRGDEGLGAKLMANFLATLPELGPRLWRVILINGGVTLAAAPGPALEALQRLAAAGVSVLVCGTCLAHYGLLEAKAVGETSNMLDIVTSLDLADKILRP</sequence>
<dbReference type="SUPFAM" id="SSF75169">
    <property type="entry name" value="DsrEFH-like"/>
    <property type="match status" value="1"/>
</dbReference>
<dbReference type="Proteomes" id="UP000199355">
    <property type="component" value="Unassembled WGS sequence"/>
</dbReference>
<dbReference type="Pfam" id="PF01206">
    <property type="entry name" value="TusA"/>
    <property type="match status" value="1"/>
</dbReference>
<name>A0A1G7PCL7_9BACT</name>
<dbReference type="NCBIfam" id="TIGR03527">
    <property type="entry name" value="selenium_YedF"/>
    <property type="match status" value="1"/>
</dbReference>
<dbReference type="Gene3D" id="3.30.110.40">
    <property type="entry name" value="TusA-like domain"/>
    <property type="match status" value="1"/>
</dbReference>
<keyword evidence="3" id="KW-1185">Reference proteome</keyword>
<protein>
    <submittedName>
        <fullName evidence="2">Selenium metabolism protein YedF</fullName>
    </submittedName>
</protein>
<dbReference type="InterPro" id="IPR036868">
    <property type="entry name" value="TusA-like_sf"/>
</dbReference>
<dbReference type="InterPro" id="IPR003787">
    <property type="entry name" value="Sulphur_relay_DsrE/F-like"/>
</dbReference>
<dbReference type="STRING" id="571438.SAMN05192586_11516"/>
<dbReference type="InterPro" id="IPR027396">
    <property type="entry name" value="DsrEFH-like"/>
</dbReference>
<evidence type="ECO:0000313" key="2">
    <source>
        <dbReference type="EMBL" id="SDF83359.1"/>
    </source>
</evidence>
<dbReference type="InterPro" id="IPR001455">
    <property type="entry name" value="TusA-like"/>
</dbReference>
<organism evidence="2 3">
    <name type="scientific">Desulfovibrio legallii</name>
    <dbReference type="NCBI Taxonomy" id="571438"/>
    <lineage>
        <taxon>Bacteria</taxon>
        <taxon>Pseudomonadati</taxon>
        <taxon>Thermodesulfobacteriota</taxon>
        <taxon>Desulfovibrionia</taxon>
        <taxon>Desulfovibrionales</taxon>
        <taxon>Desulfovibrionaceae</taxon>
        <taxon>Desulfovibrio</taxon>
    </lineage>
</organism>
<reference evidence="3" key="1">
    <citation type="submission" date="2016-10" db="EMBL/GenBank/DDBJ databases">
        <authorList>
            <person name="Varghese N."/>
            <person name="Submissions S."/>
        </authorList>
    </citation>
    <scope>NUCLEOTIDE SEQUENCE [LARGE SCALE GENOMIC DNA]</scope>
    <source>
        <strain evidence="3">KHC7</strain>
    </source>
</reference>
<gene>
    <name evidence="2" type="ORF">SAMN05192586_11516</name>
</gene>
<dbReference type="EMBL" id="FNBX01000015">
    <property type="protein sequence ID" value="SDF83359.1"/>
    <property type="molecule type" value="Genomic_DNA"/>
</dbReference>
<dbReference type="RefSeq" id="WP_092154528.1">
    <property type="nucleotide sequence ID" value="NZ_FNBX01000015.1"/>
</dbReference>
<accession>A0A1G7PCL7</accession>
<dbReference type="OrthoDB" id="9801500at2"/>
<evidence type="ECO:0000313" key="3">
    <source>
        <dbReference type="Proteomes" id="UP000199355"/>
    </source>
</evidence>
<dbReference type="SUPFAM" id="SSF64307">
    <property type="entry name" value="SirA-like"/>
    <property type="match status" value="1"/>
</dbReference>
<feature type="domain" description="UPF0033" evidence="1">
    <location>
        <begin position="3"/>
        <end position="58"/>
    </location>
</feature>
<proteinExistence type="predicted"/>
<dbReference type="InterPro" id="IPR019870">
    <property type="entry name" value="Se_metab_YedF"/>
</dbReference>